<dbReference type="AlphaFoldDB" id="A0A0N5B770"/>
<dbReference type="PROSITE" id="PS50181">
    <property type="entry name" value="FBOX"/>
    <property type="match status" value="1"/>
</dbReference>
<protein>
    <submittedName>
        <fullName evidence="3">F-box domain-containing protein</fullName>
    </submittedName>
</protein>
<dbReference type="WBParaSite" id="SPAL_0000189700.1">
    <property type="protein sequence ID" value="SPAL_0000189700.1"/>
    <property type="gene ID" value="SPAL_0000189700"/>
</dbReference>
<dbReference type="Pfam" id="PF00646">
    <property type="entry name" value="F-box"/>
    <property type="match status" value="1"/>
</dbReference>
<evidence type="ECO:0000313" key="3">
    <source>
        <dbReference type="WBParaSite" id="SPAL_0000189700.1"/>
    </source>
</evidence>
<dbReference type="InterPro" id="IPR001810">
    <property type="entry name" value="F-box_dom"/>
</dbReference>
<dbReference type="SUPFAM" id="SSF81383">
    <property type="entry name" value="F-box domain"/>
    <property type="match status" value="1"/>
</dbReference>
<evidence type="ECO:0000259" key="1">
    <source>
        <dbReference type="PROSITE" id="PS50181"/>
    </source>
</evidence>
<accession>A0A0N5B770</accession>
<feature type="domain" description="F-box" evidence="1">
    <location>
        <begin position="1"/>
        <end position="40"/>
    </location>
</feature>
<dbReference type="InterPro" id="IPR036047">
    <property type="entry name" value="F-box-like_dom_sf"/>
</dbReference>
<name>A0A0N5B770_STREA</name>
<keyword evidence="2" id="KW-1185">Reference proteome</keyword>
<sequence>MDFLSLPENFQLQILKELDWKSLVNLKLVCRSLYFTIERNIEHLDRPKLGELEVICKRGKVKRLDYTLKNSNSHILETQRKIYFAKNKEQYNRFLKERDFTEVERLELFKEWICDCSANEYYKHIKKENVVLLEINPHEFEFDGYHFNICEDVETIGDITFDQYGVERRFITIGTLSDAGWRKICYDSCIKPNSLQELGFFEENGSKLIAVKLVMAHLTSNPNFNYNNVSTDRERPLHMEISECLFKYNYFNFEGRCNRKEIYFIFGLDFPSFSDFEKNFYREIFDKVKFGNNFEEFNGDFGSWLIETTMNCRKCGKKHLNRALFAIYESQWEILLK</sequence>
<reference evidence="3" key="1">
    <citation type="submission" date="2017-02" db="UniProtKB">
        <authorList>
            <consortium name="WormBaseParasite"/>
        </authorList>
    </citation>
    <scope>IDENTIFICATION</scope>
</reference>
<dbReference type="SMART" id="SM00256">
    <property type="entry name" value="FBOX"/>
    <property type="match status" value="1"/>
</dbReference>
<organism evidence="2 3">
    <name type="scientific">Strongyloides papillosus</name>
    <name type="common">Intestinal threadworm</name>
    <dbReference type="NCBI Taxonomy" id="174720"/>
    <lineage>
        <taxon>Eukaryota</taxon>
        <taxon>Metazoa</taxon>
        <taxon>Ecdysozoa</taxon>
        <taxon>Nematoda</taxon>
        <taxon>Chromadorea</taxon>
        <taxon>Rhabditida</taxon>
        <taxon>Tylenchina</taxon>
        <taxon>Panagrolaimomorpha</taxon>
        <taxon>Strongyloidoidea</taxon>
        <taxon>Strongyloididae</taxon>
        <taxon>Strongyloides</taxon>
    </lineage>
</organism>
<evidence type="ECO:0000313" key="2">
    <source>
        <dbReference type="Proteomes" id="UP000046392"/>
    </source>
</evidence>
<proteinExistence type="predicted"/>
<dbReference type="Proteomes" id="UP000046392">
    <property type="component" value="Unplaced"/>
</dbReference>